<protein>
    <submittedName>
        <fullName evidence="1">Phosphoglucosamine mutase</fullName>
    </submittedName>
</protein>
<keyword evidence="2" id="KW-1185">Reference proteome</keyword>
<dbReference type="EMBL" id="BKCP01012625">
    <property type="protein sequence ID" value="GER56313.1"/>
    <property type="molecule type" value="Genomic_DNA"/>
</dbReference>
<gene>
    <name evidence="1" type="ORF">STAS_34022</name>
</gene>
<name>A0A5A7RGG1_STRAF</name>
<reference evidence="2" key="1">
    <citation type="journal article" date="2019" name="Curr. Biol.">
        <title>Genome Sequence of Striga asiatica Provides Insight into the Evolution of Plant Parasitism.</title>
        <authorList>
            <person name="Yoshida S."/>
            <person name="Kim S."/>
            <person name="Wafula E.K."/>
            <person name="Tanskanen J."/>
            <person name="Kim Y.M."/>
            <person name="Honaas L."/>
            <person name="Yang Z."/>
            <person name="Spallek T."/>
            <person name="Conn C.E."/>
            <person name="Ichihashi Y."/>
            <person name="Cheong K."/>
            <person name="Cui S."/>
            <person name="Der J.P."/>
            <person name="Gundlach H."/>
            <person name="Jiao Y."/>
            <person name="Hori C."/>
            <person name="Ishida J.K."/>
            <person name="Kasahara H."/>
            <person name="Kiba T."/>
            <person name="Kim M.S."/>
            <person name="Koo N."/>
            <person name="Laohavisit A."/>
            <person name="Lee Y.H."/>
            <person name="Lumba S."/>
            <person name="McCourt P."/>
            <person name="Mortimer J.C."/>
            <person name="Mutuku J.M."/>
            <person name="Nomura T."/>
            <person name="Sasaki-Sekimoto Y."/>
            <person name="Seto Y."/>
            <person name="Wang Y."/>
            <person name="Wakatake T."/>
            <person name="Sakakibara H."/>
            <person name="Demura T."/>
            <person name="Yamaguchi S."/>
            <person name="Yoneyama K."/>
            <person name="Manabe R.I."/>
            <person name="Nelson D.C."/>
            <person name="Schulman A.H."/>
            <person name="Timko M.P."/>
            <person name="dePamphilis C.W."/>
            <person name="Choi D."/>
            <person name="Shirasu K."/>
        </authorList>
    </citation>
    <scope>NUCLEOTIDE SEQUENCE [LARGE SCALE GENOMIC DNA]</scope>
    <source>
        <strain evidence="2">cv. UVA1</strain>
    </source>
</reference>
<organism evidence="1 2">
    <name type="scientific">Striga asiatica</name>
    <name type="common">Asiatic witchweed</name>
    <name type="synonym">Buchnera asiatica</name>
    <dbReference type="NCBI Taxonomy" id="4170"/>
    <lineage>
        <taxon>Eukaryota</taxon>
        <taxon>Viridiplantae</taxon>
        <taxon>Streptophyta</taxon>
        <taxon>Embryophyta</taxon>
        <taxon>Tracheophyta</taxon>
        <taxon>Spermatophyta</taxon>
        <taxon>Magnoliopsida</taxon>
        <taxon>eudicotyledons</taxon>
        <taxon>Gunneridae</taxon>
        <taxon>Pentapetalae</taxon>
        <taxon>asterids</taxon>
        <taxon>lamiids</taxon>
        <taxon>Lamiales</taxon>
        <taxon>Orobanchaceae</taxon>
        <taxon>Buchnereae</taxon>
        <taxon>Striga</taxon>
    </lineage>
</organism>
<dbReference type="Proteomes" id="UP000325081">
    <property type="component" value="Unassembled WGS sequence"/>
</dbReference>
<dbReference type="AlphaFoldDB" id="A0A5A7RGG1"/>
<accession>A0A5A7RGG1</accession>
<sequence length="100" mass="11594">MSAEPWKPILKLKNRKFVDYGKFAAAEYTRNYAPSNQYLEFKSVTQGGTRQVGSRFEVWLEIRATDRGDGGSVGLWRMNLYEEEGVKFFTNGRKLPDDYD</sequence>
<evidence type="ECO:0000313" key="2">
    <source>
        <dbReference type="Proteomes" id="UP000325081"/>
    </source>
</evidence>
<comment type="caution">
    <text evidence="1">The sequence shown here is derived from an EMBL/GenBank/DDBJ whole genome shotgun (WGS) entry which is preliminary data.</text>
</comment>
<evidence type="ECO:0000313" key="1">
    <source>
        <dbReference type="EMBL" id="GER56313.1"/>
    </source>
</evidence>
<proteinExistence type="predicted"/>